<accession>A0A061QMF4</accession>
<dbReference type="AlphaFoldDB" id="A0A061QMF4"/>
<gene>
    <name evidence="1" type="ORF">TSPGSL018_31130</name>
</gene>
<name>A0A061QMF4_9CHLO</name>
<sequence>MTMLRSLQVEGNRLRSIQRSILDRGTKALLEYLESRIPR</sequence>
<reference evidence="1" key="1">
    <citation type="submission" date="2014-05" db="EMBL/GenBank/DDBJ databases">
        <title>The transcriptome of the halophilic microalga Tetraselmis sp. GSL018 isolated from the Great Salt Lake, Utah.</title>
        <authorList>
            <person name="Jinkerson R.E."/>
            <person name="D'Adamo S."/>
            <person name="Posewitz M.C."/>
        </authorList>
    </citation>
    <scope>NUCLEOTIDE SEQUENCE</scope>
    <source>
        <strain evidence="1">GSL018</strain>
    </source>
</reference>
<dbReference type="EMBL" id="GBEZ01027797">
    <property type="protein sequence ID" value="JAC59556.1"/>
    <property type="molecule type" value="Transcribed_RNA"/>
</dbReference>
<evidence type="ECO:0000313" key="1">
    <source>
        <dbReference type="EMBL" id="JAC59556.1"/>
    </source>
</evidence>
<organism evidence="1">
    <name type="scientific">Tetraselmis sp. GSL018</name>
    <dbReference type="NCBI Taxonomy" id="582737"/>
    <lineage>
        <taxon>Eukaryota</taxon>
        <taxon>Viridiplantae</taxon>
        <taxon>Chlorophyta</taxon>
        <taxon>core chlorophytes</taxon>
        <taxon>Chlorodendrophyceae</taxon>
        <taxon>Chlorodendrales</taxon>
        <taxon>Chlorodendraceae</taxon>
        <taxon>Tetraselmis</taxon>
    </lineage>
</organism>
<proteinExistence type="predicted"/>
<protein>
    <submittedName>
        <fullName evidence="1">Plant intracellular ras-group-related lrr protein 6-like</fullName>
    </submittedName>
</protein>